<dbReference type="Pfam" id="PF13657">
    <property type="entry name" value="Couple_hipA"/>
    <property type="match status" value="1"/>
</dbReference>
<dbReference type="InterPro" id="IPR052028">
    <property type="entry name" value="HipA_Ser/Thr_kinase"/>
</dbReference>
<comment type="similarity">
    <text evidence="1">Belongs to the HipA Ser/Thr kinase family.</text>
</comment>
<dbReference type="KEGG" id="mtt:Ftrac_0241"/>
<dbReference type="OrthoDB" id="9805913at2"/>
<reference evidence="6 7" key="1">
    <citation type="journal article" date="2011" name="Stand. Genomic Sci.">
        <title>Complete genome sequence of Marivirga tractuosa type strain (H-43).</title>
        <authorList>
            <person name="Pagani I."/>
            <person name="Chertkov O."/>
            <person name="Lapidus A."/>
            <person name="Lucas S."/>
            <person name="Del Rio T.G."/>
            <person name="Tice H."/>
            <person name="Copeland A."/>
            <person name="Cheng J.F."/>
            <person name="Nolan M."/>
            <person name="Saunders E."/>
            <person name="Pitluck S."/>
            <person name="Held B."/>
            <person name="Goodwin L."/>
            <person name="Liolios K."/>
            <person name="Ovchinikova G."/>
            <person name="Ivanova N."/>
            <person name="Mavromatis K."/>
            <person name="Pati A."/>
            <person name="Chen A."/>
            <person name="Palaniappan K."/>
            <person name="Land M."/>
            <person name="Hauser L."/>
            <person name="Jeffries C.D."/>
            <person name="Detter J.C."/>
            <person name="Han C."/>
            <person name="Tapia R."/>
            <person name="Ngatchou-Djao O.D."/>
            <person name="Rohde M."/>
            <person name="Goker M."/>
            <person name="Spring S."/>
            <person name="Sikorski J."/>
            <person name="Woyke T."/>
            <person name="Bristow J."/>
            <person name="Eisen J.A."/>
            <person name="Markowitz V."/>
            <person name="Hugenholtz P."/>
            <person name="Klenk H.P."/>
            <person name="Kyrpides N.C."/>
        </authorList>
    </citation>
    <scope>NUCLEOTIDE SEQUENCE [LARGE SCALE GENOMIC DNA]</scope>
    <source>
        <strain evidence="7">ATCC 23168 / DSM 4126 / NBRC 15989 / NCIMB 1408 / VKM B-1430 / H-43</strain>
    </source>
</reference>
<keyword evidence="2" id="KW-0808">Transferase</keyword>
<dbReference type="PANTHER" id="PTHR37419:SF8">
    <property type="entry name" value="TOXIN YJJJ"/>
    <property type="match status" value="1"/>
</dbReference>
<evidence type="ECO:0000313" key="6">
    <source>
        <dbReference type="EMBL" id="ADR20252.1"/>
    </source>
</evidence>
<evidence type="ECO:0000256" key="3">
    <source>
        <dbReference type="ARBA" id="ARBA00022777"/>
    </source>
</evidence>
<dbReference type="Pfam" id="PF07804">
    <property type="entry name" value="HipA_C"/>
    <property type="match status" value="1"/>
</dbReference>
<dbReference type="GO" id="GO:0005829">
    <property type="term" value="C:cytosol"/>
    <property type="evidence" value="ECO:0007669"/>
    <property type="project" value="TreeGrafter"/>
</dbReference>
<sequence length="440" mass="50467">MVDVAEVKIWGELAGAVRWDNDQQLAYFQYDPDFIERGWDLSPLKMPISNGSRIYSFPELRKGRGELEDTFKGLPGMLADALPDKYGNRLINIWLAQNGRAENSMNPVEKLCFIGKRGIGALEFEPASISSGTKSFSLEIDSLVEVAKRMLSQREQFSTNLNKEDEKSIHEILKIGTSAAGARPKAVIAYNPKTKKVRSGQGNVTKSFQHWLIKLDGVSGEQFGETSGWGRVEFAYYLMAKDCDIEISECKLLEENGRAHFMTKRFDRDENTKHHVQSLCGLQHYDFNDMDGYSYEQVFQTMRLLRLSYPEAEEMFRRMVFNVLATNYDDHTKNFSFILKKDENWRLAPAYDLCFSFAPNNHWVSKQTLSVNGKRLNIEKEDLMTIAKDNNIKKGEKIIAQVNEVVKSWSRYANEAKVSSELTKRIEENLNTLLDLHKFS</sequence>
<evidence type="ECO:0000313" key="7">
    <source>
        <dbReference type="Proteomes" id="UP000008720"/>
    </source>
</evidence>
<evidence type="ECO:0000259" key="5">
    <source>
        <dbReference type="Pfam" id="PF13657"/>
    </source>
</evidence>
<dbReference type="STRING" id="643867.Ftrac_0241"/>
<dbReference type="Gene3D" id="1.10.1070.20">
    <property type="match status" value="1"/>
</dbReference>
<dbReference type="InterPro" id="IPR017508">
    <property type="entry name" value="HipA_N1"/>
</dbReference>
<gene>
    <name evidence="6" type="ordered locus">Ftrac_0241</name>
</gene>
<dbReference type="InterPro" id="IPR012893">
    <property type="entry name" value="HipA-like_C"/>
</dbReference>
<dbReference type="RefSeq" id="WP_013452403.1">
    <property type="nucleotide sequence ID" value="NC_014759.1"/>
</dbReference>
<keyword evidence="3" id="KW-0418">Kinase</keyword>
<evidence type="ECO:0000256" key="2">
    <source>
        <dbReference type="ARBA" id="ARBA00022679"/>
    </source>
</evidence>
<accession>E4TLB4</accession>
<dbReference type="Proteomes" id="UP000008720">
    <property type="component" value="Chromosome"/>
</dbReference>
<proteinExistence type="inferred from homology"/>
<feature type="domain" description="HipA N-terminal subdomain 1" evidence="5">
    <location>
        <begin position="6"/>
        <end position="124"/>
    </location>
</feature>
<dbReference type="HOGENOM" id="CLU_041102_1_0_10"/>
<feature type="domain" description="HipA-like C-terminal" evidence="4">
    <location>
        <begin position="177"/>
        <end position="409"/>
    </location>
</feature>
<dbReference type="AlphaFoldDB" id="E4TLB4"/>
<evidence type="ECO:0000259" key="4">
    <source>
        <dbReference type="Pfam" id="PF07804"/>
    </source>
</evidence>
<name>E4TLB4_MARTH</name>
<keyword evidence="7" id="KW-1185">Reference proteome</keyword>
<organism evidence="6 7">
    <name type="scientific">Marivirga tractuosa (strain ATCC 23168 / DSM 4126 / NBRC 15989 / NCIMB 1408 / VKM B-1430 / H-43)</name>
    <name type="common">Microscilla tractuosa</name>
    <name type="synonym">Flexibacter tractuosus</name>
    <dbReference type="NCBI Taxonomy" id="643867"/>
    <lineage>
        <taxon>Bacteria</taxon>
        <taxon>Pseudomonadati</taxon>
        <taxon>Bacteroidota</taxon>
        <taxon>Cytophagia</taxon>
        <taxon>Cytophagales</taxon>
        <taxon>Marivirgaceae</taxon>
        <taxon>Marivirga</taxon>
    </lineage>
</organism>
<dbReference type="PANTHER" id="PTHR37419">
    <property type="entry name" value="SERINE/THREONINE-PROTEIN KINASE TOXIN HIPA"/>
    <property type="match status" value="1"/>
</dbReference>
<dbReference type="eggNOG" id="COG3550">
    <property type="taxonomic scope" value="Bacteria"/>
</dbReference>
<dbReference type="EMBL" id="CP002349">
    <property type="protein sequence ID" value="ADR20252.1"/>
    <property type="molecule type" value="Genomic_DNA"/>
</dbReference>
<evidence type="ECO:0000256" key="1">
    <source>
        <dbReference type="ARBA" id="ARBA00010164"/>
    </source>
</evidence>
<protein>
    <submittedName>
        <fullName evidence="6">HipA domain protein</fullName>
    </submittedName>
</protein>
<dbReference type="GO" id="GO:0004674">
    <property type="term" value="F:protein serine/threonine kinase activity"/>
    <property type="evidence" value="ECO:0007669"/>
    <property type="project" value="TreeGrafter"/>
</dbReference>